<comment type="catalytic activity">
    <reaction evidence="5">
        <text>dUTP + H2O = dUMP + diphosphate + H(+)</text>
        <dbReference type="Rhea" id="RHEA:10248"/>
        <dbReference type="ChEBI" id="CHEBI:15377"/>
        <dbReference type="ChEBI" id="CHEBI:15378"/>
        <dbReference type="ChEBI" id="CHEBI:33019"/>
        <dbReference type="ChEBI" id="CHEBI:61555"/>
        <dbReference type="ChEBI" id="CHEBI:246422"/>
        <dbReference type="EC" id="3.6.1.23"/>
    </reaction>
</comment>
<dbReference type="InterPro" id="IPR033704">
    <property type="entry name" value="dUTPase_trimeric"/>
</dbReference>
<evidence type="ECO:0000313" key="7">
    <source>
        <dbReference type="EMBL" id="OGM62888.1"/>
    </source>
</evidence>
<dbReference type="AlphaFoldDB" id="A0A1F8BHV5"/>
<keyword evidence="4" id="KW-0546">Nucleotide metabolism</keyword>
<comment type="similarity">
    <text evidence="1">Belongs to the dUTPase family.</text>
</comment>
<dbReference type="NCBIfam" id="NF001862">
    <property type="entry name" value="PRK00601.1"/>
    <property type="match status" value="1"/>
</dbReference>
<comment type="caution">
    <text evidence="7">The sequence shown here is derived from an EMBL/GenBank/DDBJ whole genome shotgun (WGS) entry which is preliminary data.</text>
</comment>
<evidence type="ECO:0000259" key="6">
    <source>
        <dbReference type="Pfam" id="PF00692"/>
    </source>
</evidence>
<proteinExistence type="inferred from homology"/>
<dbReference type="GO" id="GO:0006226">
    <property type="term" value="P:dUMP biosynthetic process"/>
    <property type="evidence" value="ECO:0007669"/>
    <property type="project" value="InterPro"/>
</dbReference>
<dbReference type="InterPro" id="IPR036157">
    <property type="entry name" value="dUTPase-like_sf"/>
</dbReference>
<dbReference type="GO" id="GO:0046081">
    <property type="term" value="P:dUTP catabolic process"/>
    <property type="evidence" value="ECO:0007669"/>
    <property type="project" value="InterPro"/>
</dbReference>
<dbReference type="CDD" id="cd07557">
    <property type="entry name" value="trimeric_dUTPase"/>
    <property type="match status" value="1"/>
</dbReference>
<keyword evidence="3" id="KW-0378">Hydrolase</keyword>
<evidence type="ECO:0000256" key="1">
    <source>
        <dbReference type="ARBA" id="ARBA00006581"/>
    </source>
</evidence>
<dbReference type="GO" id="GO:0004170">
    <property type="term" value="F:dUTP diphosphatase activity"/>
    <property type="evidence" value="ECO:0007669"/>
    <property type="project" value="UniProtKB-EC"/>
</dbReference>
<dbReference type="Pfam" id="PF00692">
    <property type="entry name" value="dUTPase"/>
    <property type="match status" value="1"/>
</dbReference>
<dbReference type="STRING" id="1802519.A2961_03375"/>
<evidence type="ECO:0000313" key="8">
    <source>
        <dbReference type="Proteomes" id="UP000177082"/>
    </source>
</evidence>
<dbReference type="InterPro" id="IPR029054">
    <property type="entry name" value="dUTPase-like"/>
</dbReference>
<evidence type="ECO:0000256" key="2">
    <source>
        <dbReference type="ARBA" id="ARBA00012379"/>
    </source>
</evidence>
<protein>
    <recommendedName>
        <fullName evidence="2">dUTP diphosphatase</fullName>
        <ecNumber evidence="2">3.6.1.23</ecNumber>
    </recommendedName>
</protein>
<gene>
    <name evidence="7" type="ORF">A2961_03375</name>
</gene>
<sequence>MTKLKFKLLTKNSKLPSYAHSTDAGFDLFTSQKIVVKRGGFELISLGIASEIPKNSYVQIFGKSGLSAKGLHLMGGVIDSGYRGEWKVIIANLGKKDYKFLSGDKVAQGILLPARQAKIIEVKKLKDSDRGKNGFGSTGK</sequence>
<dbReference type="Proteomes" id="UP000177082">
    <property type="component" value="Unassembled WGS sequence"/>
</dbReference>
<dbReference type="InterPro" id="IPR008181">
    <property type="entry name" value="dUTPase"/>
</dbReference>
<dbReference type="PANTHER" id="PTHR11241">
    <property type="entry name" value="DEOXYURIDINE 5'-TRIPHOSPHATE NUCLEOTIDOHYDROLASE"/>
    <property type="match status" value="1"/>
</dbReference>
<organism evidence="7 8">
    <name type="scientific">Candidatus Woesebacteria bacterium RIFCSPLOWO2_01_FULL_39_21</name>
    <dbReference type="NCBI Taxonomy" id="1802519"/>
    <lineage>
        <taxon>Bacteria</taxon>
        <taxon>Candidatus Woeseibacteriota</taxon>
    </lineage>
</organism>
<evidence type="ECO:0000256" key="4">
    <source>
        <dbReference type="ARBA" id="ARBA00023080"/>
    </source>
</evidence>
<feature type="domain" description="dUTPase-like" evidence="6">
    <location>
        <begin position="12"/>
        <end position="139"/>
    </location>
</feature>
<dbReference type="SUPFAM" id="SSF51283">
    <property type="entry name" value="dUTPase-like"/>
    <property type="match status" value="1"/>
</dbReference>
<reference evidence="7 8" key="1">
    <citation type="journal article" date="2016" name="Nat. Commun.">
        <title>Thousands of microbial genomes shed light on interconnected biogeochemical processes in an aquifer system.</title>
        <authorList>
            <person name="Anantharaman K."/>
            <person name="Brown C.T."/>
            <person name="Hug L.A."/>
            <person name="Sharon I."/>
            <person name="Castelle C.J."/>
            <person name="Probst A.J."/>
            <person name="Thomas B.C."/>
            <person name="Singh A."/>
            <person name="Wilkins M.J."/>
            <person name="Karaoz U."/>
            <person name="Brodie E.L."/>
            <person name="Williams K.H."/>
            <person name="Hubbard S.S."/>
            <person name="Banfield J.F."/>
        </authorList>
    </citation>
    <scope>NUCLEOTIDE SEQUENCE [LARGE SCALE GENOMIC DNA]</scope>
</reference>
<evidence type="ECO:0000256" key="3">
    <source>
        <dbReference type="ARBA" id="ARBA00022801"/>
    </source>
</evidence>
<dbReference type="EC" id="3.6.1.23" evidence="2"/>
<dbReference type="PANTHER" id="PTHR11241:SF0">
    <property type="entry name" value="DEOXYURIDINE 5'-TRIPHOSPHATE NUCLEOTIDOHYDROLASE"/>
    <property type="match status" value="1"/>
</dbReference>
<accession>A0A1F8BHV5</accession>
<name>A0A1F8BHV5_9BACT</name>
<dbReference type="NCBIfam" id="TIGR00576">
    <property type="entry name" value="dut"/>
    <property type="match status" value="1"/>
</dbReference>
<dbReference type="EMBL" id="MGHF01000023">
    <property type="protein sequence ID" value="OGM62888.1"/>
    <property type="molecule type" value="Genomic_DNA"/>
</dbReference>
<dbReference type="Gene3D" id="2.70.40.10">
    <property type="match status" value="1"/>
</dbReference>
<dbReference type="GO" id="GO:0000287">
    <property type="term" value="F:magnesium ion binding"/>
    <property type="evidence" value="ECO:0007669"/>
    <property type="project" value="InterPro"/>
</dbReference>
<evidence type="ECO:0000256" key="5">
    <source>
        <dbReference type="ARBA" id="ARBA00047686"/>
    </source>
</evidence>